<dbReference type="InterPro" id="IPR036961">
    <property type="entry name" value="Kinesin_motor_dom_sf"/>
</dbReference>
<dbReference type="Gene3D" id="3.40.850.10">
    <property type="entry name" value="Kinesin motor domain"/>
    <property type="match status" value="1"/>
</dbReference>
<keyword evidence="4" id="KW-1185">Reference proteome</keyword>
<evidence type="ECO:0000256" key="1">
    <source>
        <dbReference type="ARBA" id="ARBA00022741"/>
    </source>
</evidence>
<dbReference type="AlphaFoldDB" id="A0A670JNY3"/>
<reference evidence="3 4" key="1">
    <citation type="journal article" date="2019" name="Proc. Natl. Acad. Sci. U.S.A.">
        <title>Regulatory changes in pterin and carotenoid genes underlie balanced color polymorphisms in the wall lizard.</title>
        <authorList>
            <person name="Andrade P."/>
            <person name="Pinho C."/>
            <person name="Perez I de Lanuza G."/>
            <person name="Afonso S."/>
            <person name="Brejcha J."/>
            <person name="Rubin C.J."/>
            <person name="Wallerman O."/>
            <person name="Pereira P."/>
            <person name="Sabatino S.J."/>
            <person name="Bellati A."/>
            <person name="Pellitteri-Rosa D."/>
            <person name="Bosakova Z."/>
            <person name="Bunikis I."/>
            <person name="Carretero M.A."/>
            <person name="Feiner N."/>
            <person name="Marsik P."/>
            <person name="Pauperio F."/>
            <person name="Salvi D."/>
            <person name="Soler L."/>
            <person name="While G.M."/>
            <person name="Uller T."/>
            <person name="Font E."/>
            <person name="Andersson L."/>
            <person name="Carneiro M."/>
        </authorList>
    </citation>
    <scope>NUCLEOTIDE SEQUENCE</scope>
</reference>
<name>A0A670JNY3_PODMU</name>
<dbReference type="GeneTree" id="ENSGT00990000212837"/>
<reference evidence="3" key="3">
    <citation type="submission" date="2025-09" db="UniProtKB">
        <authorList>
            <consortium name="Ensembl"/>
        </authorList>
    </citation>
    <scope>IDENTIFICATION</scope>
</reference>
<accession>A0A670JNY3</accession>
<evidence type="ECO:0000256" key="2">
    <source>
        <dbReference type="ARBA" id="ARBA00022840"/>
    </source>
</evidence>
<organism evidence="3 4">
    <name type="scientific">Podarcis muralis</name>
    <name type="common">Wall lizard</name>
    <name type="synonym">Lacerta muralis</name>
    <dbReference type="NCBI Taxonomy" id="64176"/>
    <lineage>
        <taxon>Eukaryota</taxon>
        <taxon>Metazoa</taxon>
        <taxon>Chordata</taxon>
        <taxon>Craniata</taxon>
        <taxon>Vertebrata</taxon>
        <taxon>Euteleostomi</taxon>
        <taxon>Lepidosauria</taxon>
        <taxon>Squamata</taxon>
        <taxon>Bifurcata</taxon>
        <taxon>Unidentata</taxon>
        <taxon>Episquamata</taxon>
        <taxon>Laterata</taxon>
        <taxon>Lacertibaenia</taxon>
        <taxon>Lacertidae</taxon>
        <taxon>Podarcis</taxon>
    </lineage>
</organism>
<dbReference type="Ensembl" id="ENSPMRT00000026727.1">
    <property type="protein sequence ID" value="ENSPMRP00000025184.1"/>
    <property type="gene ID" value="ENSPMRG00000016293.1"/>
</dbReference>
<proteinExistence type="predicted"/>
<keyword evidence="1" id="KW-0547">Nucleotide-binding</keyword>
<evidence type="ECO:0008006" key="5">
    <source>
        <dbReference type="Google" id="ProtNLM"/>
    </source>
</evidence>
<protein>
    <recommendedName>
        <fullName evidence="5">Kinesin motor domain-containing protein</fullName>
    </recommendedName>
</protein>
<sequence length="94" mass="10515">GGTVSAFARVKPTGDFPQDMIKFGEDNKTMEIYIERDRTKGVVNNKQTDWSFKLDGVLHDAPQDAVYDAVARDLVSQESFSFTVNLLTLHFDSA</sequence>
<dbReference type="GO" id="GO:0005524">
    <property type="term" value="F:ATP binding"/>
    <property type="evidence" value="ECO:0007669"/>
    <property type="project" value="UniProtKB-KW"/>
</dbReference>
<evidence type="ECO:0000313" key="4">
    <source>
        <dbReference type="Proteomes" id="UP000472272"/>
    </source>
</evidence>
<reference evidence="3" key="2">
    <citation type="submission" date="2025-08" db="UniProtKB">
        <authorList>
            <consortium name="Ensembl"/>
        </authorList>
    </citation>
    <scope>IDENTIFICATION</scope>
</reference>
<dbReference type="Proteomes" id="UP000472272">
    <property type="component" value="Chromosome 12"/>
</dbReference>
<keyword evidence="2" id="KW-0067">ATP-binding</keyword>
<evidence type="ECO:0000313" key="3">
    <source>
        <dbReference type="Ensembl" id="ENSPMRP00000025184.1"/>
    </source>
</evidence>